<dbReference type="Proteomes" id="UP000644756">
    <property type="component" value="Unassembled WGS sequence"/>
</dbReference>
<dbReference type="EMBL" id="BMGR01000008">
    <property type="protein sequence ID" value="GGG09190.1"/>
    <property type="molecule type" value="Genomic_DNA"/>
</dbReference>
<dbReference type="RefSeq" id="WP_188531626.1">
    <property type="nucleotide sequence ID" value="NZ_BMGR01000008.1"/>
</dbReference>
<reference evidence="1" key="1">
    <citation type="journal article" date="2014" name="Int. J. Syst. Evol. Microbiol.">
        <title>Complete genome sequence of Corynebacterium casei LMG S-19264T (=DSM 44701T), isolated from a smear-ripened cheese.</title>
        <authorList>
            <consortium name="US DOE Joint Genome Institute (JGI-PGF)"/>
            <person name="Walter F."/>
            <person name="Albersmeier A."/>
            <person name="Kalinowski J."/>
            <person name="Ruckert C."/>
        </authorList>
    </citation>
    <scope>NUCLEOTIDE SEQUENCE</scope>
    <source>
        <strain evidence="1">CGMCC 1.12987</strain>
    </source>
</reference>
<reference evidence="1" key="2">
    <citation type="submission" date="2020-09" db="EMBL/GenBank/DDBJ databases">
        <authorList>
            <person name="Sun Q."/>
            <person name="Zhou Y."/>
        </authorList>
    </citation>
    <scope>NUCLEOTIDE SEQUENCE</scope>
    <source>
        <strain evidence="1">CGMCC 1.12987</strain>
    </source>
</reference>
<organism evidence="1 2">
    <name type="scientific">Paenibacillus abyssi</name>
    <dbReference type="NCBI Taxonomy" id="1340531"/>
    <lineage>
        <taxon>Bacteria</taxon>
        <taxon>Bacillati</taxon>
        <taxon>Bacillota</taxon>
        <taxon>Bacilli</taxon>
        <taxon>Bacillales</taxon>
        <taxon>Paenibacillaceae</taxon>
        <taxon>Paenibacillus</taxon>
    </lineage>
</organism>
<gene>
    <name evidence="1" type="ORF">GCM10010916_27560</name>
</gene>
<protein>
    <submittedName>
        <fullName evidence="1">Uncharacterized protein</fullName>
    </submittedName>
</protein>
<evidence type="ECO:0000313" key="1">
    <source>
        <dbReference type="EMBL" id="GGG09190.1"/>
    </source>
</evidence>
<dbReference type="AlphaFoldDB" id="A0A917D387"/>
<evidence type="ECO:0000313" key="2">
    <source>
        <dbReference type="Proteomes" id="UP000644756"/>
    </source>
</evidence>
<sequence>MRSILISVLMLTAAVILYVSIIEGEQGTEREIRRGGKAMSEMIRGIDP</sequence>
<proteinExistence type="predicted"/>
<name>A0A917D387_9BACL</name>
<comment type="caution">
    <text evidence="1">The sequence shown here is derived from an EMBL/GenBank/DDBJ whole genome shotgun (WGS) entry which is preliminary data.</text>
</comment>
<accession>A0A917D387</accession>
<keyword evidence="2" id="KW-1185">Reference proteome</keyword>